<dbReference type="PANTHER" id="PTHR11579">
    <property type="entry name" value="PROTEIN-L-ISOASPARTATE O-METHYLTRANSFERASE"/>
    <property type="match status" value="1"/>
</dbReference>
<dbReference type="EMBL" id="JAZDUA010000070">
    <property type="protein sequence ID" value="KAK7869708.1"/>
    <property type="molecule type" value="Genomic_DNA"/>
</dbReference>
<dbReference type="EC" id="2.1.1.77" evidence="3"/>
<evidence type="ECO:0000256" key="7">
    <source>
        <dbReference type="ARBA" id="ARBA00022691"/>
    </source>
</evidence>
<dbReference type="InterPro" id="IPR000682">
    <property type="entry name" value="PCMT"/>
</dbReference>
<reference evidence="8 9" key="1">
    <citation type="submission" date="2024-03" db="EMBL/GenBank/DDBJ databases">
        <title>The genome assembly and annotation of the cricket Gryllus longicercus Weissman &amp; Gray.</title>
        <authorList>
            <person name="Szrajer S."/>
            <person name="Gray D."/>
            <person name="Ylla G."/>
        </authorList>
    </citation>
    <scope>NUCLEOTIDE SEQUENCE [LARGE SCALE GENOMIC DNA]</scope>
    <source>
        <strain evidence="8">DAG 2021-001</strain>
        <tissue evidence="8">Whole body minus gut</tissue>
    </source>
</reference>
<comment type="subcellular location">
    <subcellularLocation>
        <location evidence="1">Cytoplasm</location>
    </subcellularLocation>
</comment>
<sequence>MGLYGCRMWCALQHAMALEDLRPVLSAGPQRKALDVGAGSGYMTAAMALLQSPPDMAPARPGQAQPLVVGIEHIPQLAQQAIENITRDQPDLLASGRVRIAVSDGRLGYPSEEPFDAIYVGAAALKEPEQLVKQLAPGGRMVVPVGELGHQILTVLQRGADGRVQATKKMESVFVPLTDARTQWSAAEPPPPPPPST</sequence>
<accession>A0AAN9VSW5</accession>
<name>A0AAN9VSW5_9ORTH</name>
<evidence type="ECO:0000256" key="6">
    <source>
        <dbReference type="ARBA" id="ARBA00022679"/>
    </source>
</evidence>
<comment type="caution">
    <text evidence="8">The sequence shown here is derived from an EMBL/GenBank/DDBJ whole genome shotgun (WGS) entry which is preliminary data.</text>
</comment>
<dbReference type="InterPro" id="IPR029063">
    <property type="entry name" value="SAM-dependent_MTases_sf"/>
</dbReference>
<dbReference type="SUPFAM" id="SSF53335">
    <property type="entry name" value="S-adenosyl-L-methionine-dependent methyltransferases"/>
    <property type="match status" value="1"/>
</dbReference>
<keyword evidence="7" id="KW-0949">S-adenosyl-L-methionine</keyword>
<keyword evidence="9" id="KW-1185">Reference proteome</keyword>
<evidence type="ECO:0000256" key="5">
    <source>
        <dbReference type="ARBA" id="ARBA00022603"/>
    </source>
</evidence>
<dbReference type="PANTHER" id="PTHR11579:SF0">
    <property type="entry name" value="PROTEIN-L-ISOASPARTATE(D-ASPARTATE) O-METHYLTRANSFERASE"/>
    <property type="match status" value="1"/>
</dbReference>
<dbReference type="GO" id="GO:0032259">
    <property type="term" value="P:methylation"/>
    <property type="evidence" value="ECO:0007669"/>
    <property type="project" value="UniProtKB-KW"/>
</dbReference>
<evidence type="ECO:0000313" key="9">
    <source>
        <dbReference type="Proteomes" id="UP001378592"/>
    </source>
</evidence>
<gene>
    <name evidence="8" type="ORF">R5R35_011778</name>
</gene>
<comment type="similarity">
    <text evidence="2">Belongs to the methyltransferase superfamily. L-isoaspartyl/D-aspartyl protein methyltransferase family.</text>
</comment>
<dbReference type="CDD" id="cd02440">
    <property type="entry name" value="AdoMet_MTases"/>
    <property type="match status" value="1"/>
</dbReference>
<dbReference type="Pfam" id="PF01135">
    <property type="entry name" value="PCMT"/>
    <property type="match status" value="1"/>
</dbReference>
<organism evidence="8 9">
    <name type="scientific">Gryllus longicercus</name>
    <dbReference type="NCBI Taxonomy" id="2509291"/>
    <lineage>
        <taxon>Eukaryota</taxon>
        <taxon>Metazoa</taxon>
        <taxon>Ecdysozoa</taxon>
        <taxon>Arthropoda</taxon>
        <taxon>Hexapoda</taxon>
        <taxon>Insecta</taxon>
        <taxon>Pterygota</taxon>
        <taxon>Neoptera</taxon>
        <taxon>Polyneoptera</taxon>
        <taxon>Orthoptera</taxon>
        <taxon>Ensifera</taxon>
        <taxon>Gryllidea</taxon>
        <taxon>Grylloidea</taxon>
        <taxon>Gryllidae</taxon>
        <taxon>Gryllinae</taxon>
        <taxon>Gryllus</taxon>
    </lineage>
</organism>
<dbReference type="Gene3D" id="3.40.50.150">
    <property type="entry name" value="Vaccinia Virus protein VP39"/>
    <property type="match status" value="1"/>
</dbReference>
<keyword evidence="6" id="KW-0808">Transferase</keyword>
<evidence type="ECO:0000313" key="8">
    <source>
        <dbReference type="EMBL" id="KAK7869708.1"/>
    </source>
</evidence>
<evidence type="ECO:0000256" key="4">
    <source>
        <dbReference type="ARBA" id="ARBA00022490"/>
    </source>
</evidence>
<evidence type="ECO:0000256" key="2">
    <source>
        <dbReference type="ARBA" id="ARBA00005369"/>
    </source>
</evidence>
<dbReference type="GO" id="GO:0005737">
    <property type="term" value="C:cytoplasm"/>
    <property type="evidence" value="ECO:0007669"/>
    <property type="project" value="UniProtKB-SubCell"/>
</dbReference>
<protein>
    <recommendedName>
        <fullName evidence="3">protein-L-isoaspartate(D-aspartate) O-methyltransferase</fullName>
        <ecNumber evidence="3">2.1.1.77</ecNumber>
    </recommendedName>
</protein>
<evidence type="ECO:0000256" key="3">
    <source>
        <dbReference type="ARBA" id="ARBA00011890"/>
    </source>
</evidence>
<dbReference type="AlphaFoldDB" id="A0AAN9VSW5"/>
<evidence type="ECO:0000256" key="1">
    <source>
        <dbReference type="ARBA" id="ARBA00004496"/>
    </source>
</evidence>
<dbReference type="GO" id="GO:0004719">
    <property type="term" value="F:protein-L-isoaspartate (D-aspartate) O-methyltransferase activity"/>
    <property type="evidence" value="ECO:0007669"/>
    <property type="project" value="UniProtKB-EC"/>
</dbReference>
<dbReference type="Proteomes" id="UP001378592">
    <property type="component" value="Unassembled WGS sequence"/>
</dbReference>
<keyword evidence="4" id="KW-0963">Cytoplasm</keyword>
<proteinExistence type="inferred from homology"/>
<keyword evidence="5" id="KW-0489">Methyltransferase</keyword>